<dbReference type="EMBL" id="CP036262">
    <property type="protein sequence ID" value="QDS92441.1"/>
    <property type="molecule type" value="Genomic_DNA"/>
</dbReference>
<organism evidence="2 3">
    <name type="scientific">Roseimaritima multifibrata</name>
    <dbReference type="NCBI Taxonomy" id="1930274"/>
    <lineage>
        <taxon>Bacteria</taxon>
        <taxon>Pseudomonadati</taxon>
        <taxon>Planctomycetota</taxon>
        <taxon>Planctomycetia</taxon>
        <taxon>Pirellulales</taxon>
        <taxon>Pirellulaceae</taxon>
        <taxon>Roseimaritima</taxon>
    </lineage>
</organism>
<dbReference type="PANTHER" id="PTHR37946:SF1">
    <property type="entry name" value="SLL1969 PROTEIN"/>
    <property type="match status" value="1"/>
</dbReference>
<dbReference type="Pfam" id="PF12697">
    <property type="entry name" value="Abhydrolase_6"/>
    <property type="match status" value="1"/>
</dbReference>
<accession>A0A517MC44</accession>
<dbReference type="OrthoDB" id="556502at2"/>
<protein>
    <recommendedName>
        <fullName evidence="1">AB hydrolase-1 domain-containing protein</fullName>
    </recommendedName>
</protein>
<evidence type="ECO:0000313" key="3">
    <source>
        <dbReference type="Proteomes" id="UP000320672"/>
    </source>
</evidence>
<dbReference type="InterPro" id="IPR000073">
    <property type="entry name" value="AB_hydrolase_1"/>
</dbReference>
<dbReference type="Gene3D" id="3.40.50.1820">
    <property type="entry name" value="alpha/beta hydrolase"/>
    <property type="match status" value="1"/>
</dbReference>
<dbReference type="AlphaFoldDB" id="A0A517MC44"/>
<evidence type="ECO:0000259" key="1">
    <source>
        <dbReference type="Pfam" id="PF12697"/>
    </source>
</evidence>
<proteinExistence type="predicted"/>
<dbReference type="PANTHER" id="PTHR37946">
    <property type="entry name" value="SLL1969 PROTEIN"/>
    <property type="match status" value="1"/>
</dbReference>
<dbReference type="KEGG" id="rml:FF011L_11840"/>
<name>A0A517MC44_9BACT</name>
<keyword evidence="3" id="KW-1185">Reference proteome</keyword>
<gene>
    <name evidence="2" type="ORF">FF011L_11840</name>
</gene>
<reference evidence="2 3" key="1">
    <citation type="submission" date="2019-02" db="EMBL/GenBank/DDBJ databases">
        <title>Deep-cultivation of Planctomycetes and their phenomic and genomic characterization uncovers novel biology.</title>
        <authorList>
            <person name="Wiegand S."/>
            <person name="Jogler M."/>
            <person name="Boedeker C."/>
            <person name="Pinto D."/>
            <person name="Vollmers J."/>
            <person name="Rivas-Marin E."/>
            <person name="Kohn T."/>
            <person name="Peeters S.H."/>
            <person name="Heuer A."/>
            <person name="Rast P."/>
            <person name="Oberbeckmann S."/>
            <person name="Bunk B."/>
            <person name="Jeske O."/>
            <person name="Meyerdierks A."/>
            <person name="Storesund J.E."/>
            <person name="Kallscheuer N."/>
            <person name="Luecker S."/>
            <person name="Lage O.M."/>
            <person name="Pohl T."/>
            <person name="Merkel B.J."/>
            <person name="Hornburger P."/>
            <person name="Mueller R.-W."/>
            <person name="Bruemmer F."/>
            <person name="Labrenz M."/>
            <person name="Spormann A.M."/>
            <person name="Op den Camp H."/>
            <person name="Overmann J."/>
            <person name="Amann R."/>
            <person name="Jetten M.S.M."/>
            <person name="Mascher T."/>
            <person name="Medema M.H."/>
            <person name="Devos D.P."/>
            <person name="Kaster A.-K."/>
            <person name="Ovreas L."/>
            <person name="Rohde M."/>
            <person name="Galperin M.Y."/>
            <person name="Jogler C."/>
        </authorList>
    </citation>
    <scope>NUCLEOTIDE SEQUENCE [LARGE SCALE GENOMIC DNA]</scope>
    <source>
        <strain evidence="2 3">FF011L</strain>
    </source>
</reference>
<evidence type="ECO:0000313" key="2">
    <source>
        <dbReference type="EMBL" id="QDS92441.1"/>
    </source>
</evidence>
<feature type="domain" description="AB hydrolase-1" evidence="1">
    <location>
        <begin position="329"/>
        <end position="595"/>
    </location>
</feature>
<dbReference type="Proteomes" id="UP000320672">
    <property type="component" value="Chromosome"/>
</dbReference>
<sequence length="650" mass="70344">MLLIAASGGCCCGRSDQLKAPGIVAPLGAACWYDWLAKTSEQCQDPIDDFELARLQASIRPTQSSSVSLGEQAFAVGERLHANHDPRAVDYWARSIAWMDDARRQNSDVPPSRSCRTSRVRQSAWIRILSCGKAYGRLDPTSHLLVNGISGTCRIPVAHQGFAWKSNDFDRLLVFEPPTGEMGNVRGRGIPLVVLTQSKSPGLMQNQRCDCSSSDGQHSASCDKFLLSQTPFAATALIHLPISLFEETIACDEVCSGNVDVATVTLVNPLTVNPMGGDVQIAQSPAMPLLYARQASQYNPIAAFIRGDNGVDRPELRFLEPYQTDKIPLILVHGLVSDPATFLEMADAVRADPLLRTRYQIWVFRYPTGDDFLKSAAALRQKLAEAFACQSAGAVECELPATDHPSQRAVIVGHSLGGLLSKLQVTNSGDRLWRAVSSKPLDQLQGTPQDIADLQKSFFFNASPHIGRVVYIATPHKGSPWASRGIGRLASLLARGKASDGRDYEEVVAANPGVFSDSFSGTVQSSVQLLRPSSSLLQALAATPSSPDVIVNSIIGEHCRLPRAGQSDVVVPVDSAYREEAETTTVVDATHTSILRSSTAQYTLLKILTEHLAAPGTNCEPDEHPRRQYLSLPAEVQPPNLIPAPIRLSI</sequence>
<dbReference type="InterPro" id="IPR029058">
    <property type="entry name" value="AB_hydrolase_fold"/>
</dbReference>
<dbReference type="SUPFAM" id="SSF53474">
    <property type="entry name" value="alpha/beta-Hydrolases"/>
    <property type="match status" value="1"/>
</dbReference>